<organism evidence="2 3">
    <name type="scientific">Saccharospirillum salsuginis</name>
    <dbReference type="NCBI Taxonomy" id="418750"/>
    <lineage>
        <taxon>Bacteria</taxon>
        <taxon>Pseudomonadati</taxon>
        <taxon>Pseudomonadota</taxon>
        <taxon>Gammaproteobacteria</taxon>
        <taxon>Oceanospirillales</taxon>
        <taxon>Saccharospirillaceae</taxon>
        <taxon>Saccharospirillum</taxon>
    </lineage>
</organism>
<feature type="region of interest" description="Disordered" evidence="1">
    <location>
        <begin position="109"/>
        <end position="131"/>
    </location>
</feature>
<proteinExistence type="predicted"/>
<comment type="caution">
    <text evidence="2">The sequence shown here is derived from an EMBL/GenBank/DDBJ whole genome shotgun (WGS) entry which is preliminary data.</text>
</comment>
<sequence length="207" mass="22990">MDWVSYLLSGLGLALLYRLVAANLRGIRANNKKMPHDRGQGRDFTTSQSLHSHDGSTGLAFDRHRKKLRLLYSLGGSPVARTLDYHDLLACEIREDGRTVAKSERAAKIRNPSLGRMPASSGDSPAPSQDDRIGQLELKLILNDPARAQHRVVLLDHPTRRGGPTHRQADADIQHWYRLMKVLIHQADSTETPEPGLRPLTDSGEAV</sequence>
<feature type="region of interest" description="Disordered" evidence="1">
    <location>
        <begin position="31"/>
        <end position="58"/>
    </location>
</feature>
<name>A0A918KLA3_9GAMM</name>
<accession>A0A918KLA3</accession>
<evidence type="ECO:0000313" key="2">
    <source>
        <dbReference type="EMBL" id="GGX66773.1"/>
    </source>
</evidence>
<dbReference type="AlphaFoldDB" id="A0A918KLA3"/>
<reference evidence="2" key="1">
    <citation type="journal article" date="2014" name="Int. J. Syst. Evol. Microbiol.">
        <title>Complete genome sequence of Corynebacterium casei LMG S-19264T (=DSM 44701T), isolated from a smear-ripened cheese.</title>
        <authorList>
            <consortium name="US DOE Joint Genome Institute (JGI-PGF)"/>
            <person name="Walter F."/>
            <person name="Albersmeier A."/>
            <person name="Kalinowski J."/>
            <person name="Ruckert C."/>
        </authorList>
    </citation>
    <scope>NUCLEOTIDE SEQUENCE</scope>
    <source>
        <strain evidence="2">KCTC 22169</strain>
    </source>
</reference>
<reference evidence="2" key="2">
    <citation type="submission" date="2020-09" db="EMBL/GenBank/DDBJ databases">
        <authorList>
            <person name="Sun Q."/>
            <person name="Kim S."/>
        </authorList>
    </citation>
    <scope>NUCLEOTIDE SEQUENCE</scope>
    <source>
        <strain evidence="2">KCTC 22169</strain>
    </source>
</reference>
<gene>
    <name evidence="2" type="ORF">GCM10007392_38160</name>
</gene>
<protein>
    <submittedName>
        <fullName evidence="2">Uncharacterized protein</fullName>
    </submittedName>
</protein>
<dbReference type="EMBL" id="BMXR01000010">
    <property type="protein sequence ID" value="GGX66773.1"/>
    <property type="molecule type" value="Genomic_DNA"/>
</dbReference>
<feature type="region of interest" description="Disordered" evidence="1">
    <location>
        <begin position="187"/>
        <end position="207"/>
    </location>
</feature>
<dbReference type="Proteomes" id="UP000626148">
    <property type="component" value="Unassembled WGS sequence"/>
</dbReference>
<dbReference type="RefSeq" id="WP_189611712.1">
    <property type="nucleotide sequence ID" value="NZ_BMXR01000010.1"/>
</dbReference>
<evidence type="ECO:0000313" key="3">
    <source>
        <dbReference type="Proteomes" id="UP000626148"/>
    </source>
</evidence>
<evidence type="ECO:0000256" key="1">
    <source>
        <dbReference type="SAM" id="MobiDB-lite"/>
    </source>
</evidence>
<keyword evidence="3" id="KW-1185">Reference proteome</keyword>